<evidence type="ECO:0000256" key="9">
    <source>
        <dbReference type="ARBA" id="ARBA00023157"/>
    </source>
</evidence>
<sequence>MLPSQNVSAIGPVNLYPMVHISLVFGISYVLSDFSDESCTLKMRFRNSQSILSWELKNHSVIPTHYTLWYTIMSKQEDMKIVETCTNITRSFCDLTDVWINLTEMYIPRVVAFKENTALVKCMGSFFLATDMSLDPPDFEVVGFTDHINVNVNFQSVVPKILDGEELQFHLVQVIEKQSAGIMKKHKPQITGNITEHFNYVIDELIPNTNYCVSVYFEPKDRNKINRSPLKCTLIQRESEFS</sequence>
<evidence type="ECO:0000256" key="8">
    <source>
        <dbReference type="ARBA" id="ARBA00023136"/>
    </source>
</evidence>
<keyword evidence="5" id="KW-0812">Transmembrane</keyword>
<evidence type="ECO:0000256" key="11">
    <source>
        <dbReference type="ARBA" id="ARBA00023180"/>
    </source>
</evidence>
<reference evidence="18" key="2">
    <citation type="submission" date="2025-09" db="UniProtKB">
        <authorList>
            <consortium name="Ensembl"/>
        </authorList>
    </citation>
    <scope>IDENTIFICATION</scope>
</reference>
<evidence type="ECO:0000259" key="16">
    <source>
        <dbReference type="Pfam" id="PF01108"/>
    </source>
</evidence>
<name>A0A8C3VQY2_9CETA</name>
<evidence type="ECO:0000256" key="13">
    <source>
        <dbReference type="ARBA" id="ARBA00066130"/>
    </source>
</evidence>
<dbReference type="GO" id="GO:0005615">
    <property type="term" value="C:extracellular space"/>
    <property type="evidence" value="ECO:0007669"/>
    <property type="project" value="UniProtKB-ARBA"/>
</dbReference>
<dbReference type="GO" id="GO:0004905">
    <property type="term" value="F:type I interferon receptor activity"/>
    <property type="evidence" value="ECO:0007669"/>
    <property type="project" value="TreeGrafter"/>
</dbReference>
<dbReference type="GO" id="GO:0042018">
    <property type="term" value="F:interleukin-22 receptor activity"/>
    <property type="evidence" value="ECO:0007669"/>
    <property type="project" value="TreeGrafter"/>
</dbReference>
<comment type="similarity">
    <text evidence="2">Belongs to the type II cytokine receptor family.</text>
</comment>
<dbReference type="GO" id="GO:0005886">
    <property type="term" value="C:plasma membrane"/>
    <property type="evidence" value="ECO:0007669"/>
    <property type="project" value="UniProtKB-SubCell"/>
</dbReference>
<evidence type="ECO:0000256" key="6">
    <source>
        <dbReference type="ARBA" id="ARBA00022729"/>
    </source>
</evidence>
<evidence type="ECO:0000256" key="1">
    <source>
        <dbReference type="ARBA" id="ARBA00004251"/>
    </source>
</evidence>
<keyword evidence="19" id="KW-1185">Reference proteome</keyword>
<keyword evidence="8" id="KW-0472">Membrane</keyword>
<evidence type="ECO:0000256" key="12">
    <source>
        <dbReference type="ARBA" id="ARBA00057968"/>
    </source>
</evidence>
<dbReference type="PANTHER" id="PTHR20859">
    <property type="entry name" value="INTERFERON/INTERLEUKIN RECEPTOR"/>
    <property type="match status" value="1"/>
</dbReference>
<evidence type="ECO:0000256" key="5">
    <source>
        <dbReference type="ARBA" id="ARBA00022692"/>
    </source>
</evidence>
<dbReference type="Pfam" id="PF09294">
    <property type="entry name" value="Interfer-bind"/>
    <property type="match status" value="1"/>
</dbReference>
<keyword evidence="6" id="KW-0732">Signal</keyword>
<protein>
    <recommendedName>
        <fullName evidence="14">Interferon alpha/beta receptor 2</fullName>
    </recommendedName>
    <alternativeName>
        <fullName evidence="15">Type I interferon receptor 2</fullName>
    </alternativeName>
</protein>
<dbReference type="PANTHER" id="PTHR20859:SF84">
    <property type="entry name" value="INTERFERON ALPHA_BETA RECEPTOR 2"/>
    <property type="match status" value="1"/>
</dbReference>
<dbReference type="Ensembl" id="ENSCWAT00000003709.1">
    <property type="protein sequence ID" value="ENSCWAP00000003418.1"/>
    <property type="gene ID" value="ENSCWAG00000002693.1"/>
</dbReference>
<dbReference type="Pfam" id="PF01108">
    <property type="entry name" value="Tissue_fac"/>
    <property type="match status" value="1"/>
</dbReference>
<organism evidence="18 19">
    <name type="scientific">Catagonus wagneri</name>
    <name type="common">Chacoan peccary</name>
    <dbReference type="NCBI Taxonomy" id="51154"/>
    <lineage>
        <taxon>Eukaryota</taxon>
        <taxon>Metazoa</taxon>
        <taxon>Chordata</taxon>
        <taxon>Craniata</taxon>
        <taxon>Vertebrata</taxon>
        <taxon>Euteleostomi</taxon>
        <taxon>Mammalia</taxon>
        <taxon>Eutheria</taxon>
        <taxon>Laurasiatheria</taxon>
        <taxon>Artiodactyla</taxon>
        <taxon>Suina</taxon>
        <taxon>Tayassuidae</taxon>
        <taxon>Catagonus</taxon>
    </lineage>
</organism>
<evidence type="ECO:0000256" key="15">
    <source>
        <dbReference type="ARBA" id="ARBA00076545"/>
    </source>
</evidence>
<dbReference type="SUPFAM" id="SSF49265">
    <property type="entry name" value="Fibronectin type III"/>
    <property type="match status" value="2"/>
</dbReference>
<reference evidence="18" key="1">
    <citation type="submission" date="2025-08" db="UniProtKB">
        <authorList>
            <consortium name="Ensembl"/>
        </authorList>
    </citation>
    <scope>IDENTIFICATION</scope>
</reference>
<evidence type="ECO:0000259" key="17">
    <source>
        <dbReference type="Pfam" id="PF09294"/>
    </source>
</evidence>
<evidence type="ECO:0000313" key="18">
    <source>
        <dbReference type="Ensembl" id="ENSCWAP00000003418.1"/>
    </source>
</evidence>
<dbReference type="Gene3D" id="2.60.40.10">
    <property type="entry name" value="Immunoglobulins"/>
    <property type="match status" value="2"/>
</dbReference>
<dbReference type="InterPro" id="IPR050650">
    <property type="entry name" value="Type-II_Cytokine-TF_Rcpt"/>
</dbReference>
<dbReference type="FunFam" id="2.60.40.10:FF:000909">
    <property type="entry name" value="Interferon alpha/beta receptor 2"/>
    <property type="match status" value="1"/>
</dbReference>
<keyword evidence="7" id="KW-1133">Transmembrane helix</keyword>
<gene>
    <name evidence="18" type="primary">IFNAR2</name>
</gene>
<keyword evidence="9" id="KW-1015">Disulfide bond</keyword>
<feature type="domain" description="Interferon/interleukin receptor" evidence="17">
    <location>
        <begin position="133"/>
        <end position="234"/>
    </location>
</feature>
<dbReference type="InterPro" id="IPR015373">
    <property type="entry name" value="Interferon/interleukin_rcp_dom"/>
</dbReference>
<evidence type="ECO:0000256" key="3">
    <source>
        <dbReference type="ARBA" id="ARBA00022475"/>
    </source>
</evidence>
<dbReference type="InterPro" id="IPR003961">
    <property type="entry name" value="FN3_dom"/>
</dbReference>
<evidence type="ECO:0000256" key="14">
    <source>
        <dbReference type="ARBA" id="ARBA00068670"/>
    </source>
</evidence>
<dbReference type="InterPro" id="IPR013783">
    <property type="entry name" value="Ig-like_fold"/>
</dbReference>
<comment type="function">
    <text evidence="12">Together with IFNAR1, forms the heterodimeric receptor for type I interferons (including interferons alpha, beta, epsilon, omega and kappa). Type I interferon binding activates the JAK-STAT signaling cascade, resulting in transcriptional activation or repression of interferon-regulated genes that encode the effectors of the interferon response. Mechanistically, type I interferon-binding brings the IFNAR1 and IFNAR2 subunits into close proximity with one another, driving their associated Janus kinases (JAKs) (TYK2 bound to IFNAR1 and JAK1 bound to IFNAR2) to cross-phosphorylate one another. The activated kinases phosphorylate specific tyrosine residues on the intracellular domains of IFNAR1 and IFNAR2, forming docking sites for the STAT transcription factors (STAT1, STAT2 and STAT). STAT proteins are then phosphorylated by the JAKs, promoting their translocation into the nucleus to regulate expression of interferon-regulated genes.</text>
</comment>
<dbReference type="AlphaFoldDB" id="A0A8C3VQY2"/>
<proteinExistence type="inferred from homology"/>
<evidence type="ECO:0000256" key="10">
    <source>
        <dbReference type="ARBA" id="ARBA00023170"/>
    </source>
</evidence>
<comment type="subunit">
    <text evidence="13">Heterodimer with IFNAR1; forming the receptor for type I interferon. Interacts with the transcriptional factors STAT1 and STAT2. Interacts with JAK1. Interacts with USP18; indirectly via STAT2, it negatively regulates the assembly of the ternary interferon-IFNAR1-IFNAR2 complex and therefore type I interferon signaling.</text>
</comment>
<evidence type="ECO:0000256" key="4">
    <source>
        <dbReference type="ARBA" id="ARBA00022553"/>
    </source>
</evidence>
<evidence type="ECO:0000256" key="2">
    <source>
        <dbReference type="ARBA" id="ARBA00005399"/>
    </source>
</evidence>
<comment type="subcellular location">
    <subcellularLocation>
        <location evidence="1">Cell membrane</location>
        <topology evidence="1">Single-pass type I membrane protein</topology>
    </subcellularLocation>
</comment>
<feature type="domain" description="Fibronectin type-III" evidence="16">
    <location>
        <begin position="15"/>
        <end position="117"/>
    </location>
</feature>
<accession>A0A8C3VQY2</accession>
<dbReference type="GeneTree" id="ENSGT00510000049322"/>
<dbReference type="FunFam" id="2.60.40.10:FF:001156">
    <property type="entry name" value="Interferon alpha/beta receptor 2"/>
    <property type="match status" value="1"/>
</dbReference>
<keyword evidence="3" id="KW-1003">Cell membrane</keyword>
<keyword evidence="4" id="KW-0597">Phosphoprotein</keyword>
<evidence type="ECO:0000256" key="7">
    <source>
        <dbReference type="ARBA" id="ARBA00022989"/>
    </source>
</evidence>
<keyword evidence="10" id="KW-0675">Receptor</keyword>
<dbReference type="InterPro" id="IPR036116">
    <property type="entry name" value="FN3_sf"/>
</dbReference>
<keyword evidence="11" id="KW-0325">Glycoprotein</keyword>
<evidence type="ECO:0000313" key="19">
    <source>
        <dbReference type="Proteomes" id="UP000694540"/>
    </source>
</evidence>
<dbReference type="Proteomes" id="UP000694540">
    <property type="component" value="Unplaced"/>
</dbReference>